<feature type="region of interest" description="Disordered" evidence="1">
    <location>
        <begin position="507"/>
        <end position="531"/>
    </location>
</feature>
<dbReference type="OrthoDB" id="163438at2759"/>
<name>D2VSW6_NAEGR</name>
<evidence type="ECO:0000313" key="3">
    <source>
        <dbReference type="Proteomes" id="UP000006671"/>
    </source>
</evidence>
<dbReference type="SMART" id="SM00248">
    <property type="entry name" value="ANK"/>
    <property type="match status" value="4"/>
</dbReference>
<dbReference type="SUPFAM" id="SSF48403">
    <property type="entry name" value="Ankyrin repeat"/>
    <property type="match status" value="1"/>
</dbReference>
<gene>
    <name evidence="2" type="ORF">NAEGRDRAFT_51996</name>
</gene>
<dbReference type="InterPro" id="IPR002110">
    <property type="entry name" value="Ankyrin_rpt"/>
</dbReference>
<proteinExistence type="predicted"/>
<sequence length="531" mass="61530">MESTKPSSEMKMFMEKVGLDVFQFILSFLPPVPYLFQLQRVSKHYSQLCQSCMEEDCSELYWDEEAVAQMNDQMKKSSSNNIPNTLSKLLKQVRPAHKDWVLFFRDILHKFKKLDRLVLKNMEFSNVIMYLIFVDWKGDLKELKLIECDFKVQIPCSFSSMSQGQVVTLREIYFQVESFLDCTLDLGDHTGFMTDIQKSTNIGKIEKIKIVSKSNGYNNDAKYPNNGYGLIPFVKCFPSLKNIFCLVFRNKSPVWESVLLMFPDIVFEPLPRELTNNETNLGEFYIDYLCKEFNLRKNRLELIQHEFTSSRTRENIHSFFSTIIDFLEVHTPFGLDSLIKDVRGNNIIQLAILFTNYETVRFFVKYLTALEDKDHAAKELSQLFSANNRLDGRNALFKCISSSSLTYFDLLLEYGVSFNFPDSDGNTILHSLCMFGQLAKLQTLWDNTLGKKQLKEKMYYLNFNTKNKNGETPLYLCKKNRMNNMANQLQTQFEHYGIDLSVTDPVPPVASSNPTPIRNDTPSSATKCDIL</sequence>
<evidence type="ECO:0000313" key="2">
    <source>
        <dbReference type="EMBL" id="EFC39973.1"/>
    </source>
</evidence>
<dbReference type="Proteomes" id="UP000006671">
    <property type="component" value="Unassembled WGS sequence"/>
</dbReference>
<dbReference type="GeneID" id="8850958"/>
<dbReference type="VEuPathDB" id="AmoebaDB:NAEGRDRAFT_51996"/>
<dbReference type="OMA" id="CHETVEF"/>
<keyword evidence="3" id="KW-1185">Reference proteome</keyword>
<reference evidence="2 3" key="1">
    <citation type="journal article" date="2010" name="Cell">
        <title>The genome of Naegleria gruberi illuminates early eukaryotic versatility.</title>
        <authorList>
            <person name="Fritz-Laylin L.K."/>
            <person name="Prochnik S.E."/>
            <person name="Ginger M.L."/>
            <person name="Dacks J.B."/>
            <person name="Carpenter M.L."/>
            <person name="Field M.C."/>
            <person name="Kuo A."/>
            <person name="Paredez A."/>
            <person name="Chapman J."/>
            <person name="Pham J."/>
            <person name="Shu S."/>
            <person name="Neupane R."/>
            <person name="Cipriano M."/>
            <person name="Mancuso J."/>
            <person name="Tu H."/>
            <person name="Salamov A."/>
            <person name="Lindquist E."/>
            <person name="Shapiro H."/>
            <person name="Lucas S."/>
            <person name="Grigoriev I.V."/>
            <person name="Cande W.Z."/>
            <person name="Fulton C."/>
            <person name="Rokhsar D.S."/>
            <person name="Dawson S.C."/>
        </authorList>
    </citation>
    <scope>NUCLEOTIDE SEQUENCE [LARGE SCALE GENOMIC DNA]</scope>
    <source>
        <strain evidence="2 3">NEG-M</strain>
    </source>
</reference>
<dbReference type="Gene3D" id="1.25.40.20">
    <property type="entry name" value="Ankyrin repeat-containing domain"/>
    <property type="match status" value="1"/>
</dbReference>
<dbReference type="InParanoid" id="D2VSW6"/>
<evidence type="ECO:0000256" key="1">
    <source>
        <dbReference type="SAM" id="MobiDB-lite"/>
    </source>
</evidence>
<dbReference type="RefSeq" id="XP_002672717.1">
    <property type="nucleotide sequence ID" value="XM_002672671.1"/>
</dbReference>
<dbReference type="KEGG" id="ngr:NAEGRDRAFT_51996"/>
<dbReference type="AlphaFoldDB" id="D2VSW6"/>
<protein>
    <submittedName>
        <fullName evidence="2">Predicted protein</fullName>
    </submittedName>
</protein>
<dbReference type="InterPro" id="IPR036770">
    <property type="entry name" value="Ankyrin_rpt-contain_sf"/>
</dbReference>
<dbReference type="EMBL" id="GG738895">
    <property type="protein sequence ID" value="EFC39973.1"/>
    <property type="molecule type" value="Genomic_DNA"/>
</dbReference>
<organism evidence="3">
    <name type="scientific">Naegleria gruberi</name>
    <name type="common">Amoeba</name>
    <dbReference type="NCBI Taxonomy" id="5762"/>
    <lineage>
        <taxon>Eukaryota</taxon>
        <taxon>Discoba</taxon>
        <taxon>Heterolobosea</taxon>
        <taxon>Tetramitia</taxon>
        <taxon>Eutetramitia</taxon>
        <taxon>Vahlkampfiidae</taxon>
        <taxon>Naegleria</taxon>
    </lineage>
</organism>
<feature type="compositionally biased region" description="Polar residues" evidence="1">
    <location>
        <begin position="510"/>
        <end position="531"/>
    </location>
</feature>
<accession>D2VSW6</accession>